<proteinExistence type="predicted"/>
<evidence type="ECO:0008006" key="4">
    <source>
        <dbReference type="Google" id="ProtNLM"/>
    </source>
</evidence>
<dbReference type="Proteomes" id="UP000032722">
    <property type="component" value="Chromosome"/>
</dbReference>
<dbReference type="KEGG" id="mgb:VO56_01575"/>
<evidence type="ECO:0000256" key="1">
    <source>
        <dbReference type="SAM" id="SignalP"/>
    </source>
</evidence>
<accession>A0A0D5ZJG5</accession>
<dbReference type="PROSITE" id="PS51257">
    <property type="entry name" value="PROKAR_LIPOPROTEIN"/>
    <property type="match status" value="1"/>
</dbReference>
<gene>
    <name evidence="2" type="ORF">VO56_01575</name>
</gene>
<keyword evidence="1" id="KW-0732">Signal</keyword>
<dbReference type="EMBL" id="CP011021">
    <property type="protein sequence ID" value="AKA49941.1"/>
    <property type="molecule type" value="Genomic_DNA"/>
</dbReference>
<dbReference type="HOGENOM" id="CLU_534022_0_0_14"/>
<sequence length="510" mass="59934">MKKTKWKFIKKIGSVILSLSSISVLTSCSIWDFTDFEIKERPGFRLKKSKTPIYSVSRLNNLEYKNIKNFPESFKIYENVVKTKYVDQIKTLTNIDSLIYFYDNSIYDQYKVYGLEKLEDQGILVIYLIESKNWDGQEISDFSDKKIYTISIGGFLKRNVSYKLLESENHKIDNSVGIKITNSNQETTIGNARFINYLSPDNEGEYPKKWFLLSAGHIFFDQMDQEEFDLTLFHTNLEDKTVKAKVIQDGRDQWSIKMTPFEYFLPEEYKGTELHSYLDYAIIEVNFESEEEARKWTSISQENNIFSESYVNKFNEDSGYYDIQNNQSVFKHIQTNNKHLLLDSFKTFLINKIWFNFFEDKKVFELNGKKYIDLSSMIIPSGTNFEKPAQGSVEKINSAPNIFIGTSENNGFWLPTKITSEFKYFEKYYSRKYADSGSLLMFNYRYNIFYNTDNLNQAKSFDKTIETLYPTKRLGFELPVDLNEYTGGSTRVIDLNKLIEAYKKMNEKTN</sequence>
<dbReference type="PATRIC" id="fig|29556.3.peg.319"/>
<reference evidence="2 3" key="1">
    <citation type="journal article" date="2015" name="Genome Announc.">
        <title>Complete Genome Sequence of Mycoplasma meleagridis, a Possible Emerging Pathogen in Chickens.</title>
        <authorList>
            <person name="Abolnik C."/>
        </authorList>
    </citation>
    <scope>NUCLEOTIDE SEQUENCE [LARGE SCALE GENOMIC DNA]</scope>
    <source>
        <strain evidence="2 3">B2096 8B</strain>
    </source>
</reference>
<evidence type="ECO:0000313" key="3">
    <source>
        <dbReference type="Proteomes" id="UP000032722"/>
    </source>
</evidence>
<name>A0A0D5ZJG5_9BACT</name>
<feature type="chain" id="PRO_5002300562" description="Lipoprotein" evidence="1">
    <location>
        <begin position="27"/>
        <end position="510"/>
    </location>
</feature>
<evidence type="ECO:0000313" key="2">
    <source>
        <dbReference type="EMBL" id="AKA49941.1"/>
    </source>
</evidence>
<protein>
    <recommendedName>
        <fullName evidence="4">Lipoprotein</fullName>
    </recommendedName>
</protein>
<organism evidence="3">
    <name type="scientific">Mycoplasmopsis gallinacea</name>
    <dbReference type="NCBI Taxonomy" id="29556"/>
    <lineage>
        <taxon>Bacteria</taxon>
        <taxon>Bacillati</taxon>
        <taxon>Mycoplasmatota</taxon>
        <taxon>Mycoplasmoidales</taxon>
        <taxon>Metamycoplasmataceae</taxon>
        <taxon>Mycoplasmopsis</taxon>
    </lineage>
</organism>
<dbReference type="AlphaFoldDB" id="A0A0D5ZJG5"/>
<feature type="signal peptide" evidence="1">
    <location>
        <begin position="1"/>
        <end position="26"/>
    </location>
</feature>